<evidence type="ECO:0000313" key="3">
    <source>
        <dbReference type="EMBL" id="CAA9299618.1"/>
    </source>
</evidence>
<accession>A0A6J4K997</accession>
<keyword evidence="2" id="KW-0732">Signal</keyword>
<dbReference type="AlphaFoldDB" id="A0A6J4K997"/>
<evidence type="ECO:0000256" key="2">
    <source>
        <dbReference type="SAM" id="SignalP"/>
    </source>
</evidence>
<feature type="signal peptide" evidence="2">
    <location>
        <begin position="1"/>
        <end position="21"/>
    </location>
</feature>
<feature type="chain" id="PRO_5026797023" description="Altered inheritance of mitochondria protein 6" evidence="2">
    <location>
        <begin position="22"/>
        <end position="268"/>
    </location>
</feature>
<evidence type="ECO:0000256" key="1">
    <source>
        <dbReference type="ARBA" id="ARBA00014286"/>
    </source>
</evidence>
<dbReference type="InterPro" id="IPR039559">
    <property type="entry name" value="AIM6_PI-PLC-like_dom"/>
</dbReference>
<proteinExistence type="predicted"/>
<dbReference type="Gene3D" id="3.20.20.190">
    <property type="entry name" value="Phosphatidylinositol (PI) phosphodiesterase"/>
    <property type="match status" value="1"/>
</dbReference>
<sequence>MPLALLRLLLLALLTAGCAVPRVTPLPNAHAHNDYLHPRPLHDALAHGFASVEADIHLVNGELYVSHDAPDTARAGTLRELYLEPLRQRVARHRGAVYPGAPTPLLLLIDLKTEAEATYAVLRQELLPYRDLLVRTEGEAVQPGPVHVVLSGNRPTATVRGETRRLVAIDGRPADLDSAVHASLMPLISYNYTHLAKWNGVGEMPAAERDTLQKLSERTHAQGKKLRLWATPEDERVWQALRQVGVDYLNTDQLERLRRFLRGAKGGK</sequence>
<dbReference type="GO" id="GO:0006629">
    <property type="term" value="P:lipid metabolic process"/>
    <property type="evidence" value="ECO:0007669"/>
    <property type="project" value="InterPro"/>
</dbReference>
<dbReference type="SUPFAM" id="SSF51695">
    <property type="entry name" value="PLC-like phosphodiesterases"/>
    <property type="match status" value="1"/>
</dbReference>
<dbReference type="Pfam" id="PF13653">
    <property type="entry name" value="GDPD_2"/>
    <property type="match status" value="1"/>
</dbReference>
<organism evidence="3">
    <name type="scientific">uncultured Cytophagales bacterium</name>
    <dbReference type="NCBI Taxonomy" id="158755"/>
    <lineage>
        <taxon>Bacteria</taxon>
        <taxon>Pseudomonadati</taxon>
        <taxon>Bacteroidota</taxon>
        <taxon>Sphingobacteriia</taxon>
        <taxon>Sphingobacteriales</taxon>
        <taxon>environmental samples</taxon>
    </lineage>
</organism>
<reference evidence="3" key="1">
    <citation type="submission" date="2020-02" db="EMBL/GenBank/DDBJ databases">
        <authorList>
            <person name="Meier V. D."/>
        </authorList>
    </citation>
    <scope>NUCLEOTIDE SEQUENCE</scope>
    <source>
        <strain evidence="3">AVDCRST_MAG56</strain>
    </source>
</reference>
<dbReference type="InterPro" id="IPR051236">
    <property type="entry name" value="HAT_RTT109-like"/>
</dbReference>
<name>A0A6J4K997_9SPHI</name>
<gene>
    <name evidence="3" type="ORF">AVDCRST_MAG56-5307</name>
</gene>
<dbReference type="PANTHER" id="PTHR31571:SF1">
    <property type="entry name" value="ALTERED INHERITANCE OF MITOCHONDRIA PROTEIN 6"/>
    <property type="match status" value="1"/>
</dbReference>
<dbReference type="InterPro" id="IPR017946">
    <property type="entry name" value="PLC-like_Pdiesterase_TIM-brl"/>
</dbReference>
<dbReference type="CDD" id="cd08577">
    <property type="entry name" value="PI-PLCc_GDPD_SF_unchar3"/>
    <property type="match status" value="1"/>
</dbReference>
<dbReference type="PROSITE" id="PS51257">
    <property type="entry name" value="PROKAR_LIPOPROTEIN"/>
    <property type="match status" value="1"/>
</dbReference>
<dbReference type="PANTHER" id="PTHR31571">
    <property type="entry name" value="ALTERED INHERITANCE OF MITOCHONDRIA PROTEIN 6"/>
    <property type="match status" value="1"/>
</dbReference>
<protein>
    <recommendedName>
        <fullName evidence="1">Altered inheritance of mitochondria protein 6</fullName>
    </recommendedName>
</protein>
<dbReference type="EMBL" id="CADCTQ010000440">
    <property type="protein sequence ID" value="CAA9299618.1"/>
    <property type="molecule type" value="Genomic_DNA"/>
</dbReference>
<dbReference type="GO" id="GO:0008081">
    <property type="term" value="F:phosphoric diester hydrolase activity"/>
    <property type="evidence" value="ECO:0007669"/>
    <property type="project" value="InterPro"/>
</dbReference>